<dbReference type="InterPro" id="IPR002477">
    <property type="entry name" value="Peptidoglycan-bd-like"/>
</dbReference>
<keyword evidence="3" id="KW-1185">Reference proteome</keyword>
<evidence type="ECO:0000259" key="1">
    <source>
        <dbReference type="Pfam" id="PF01471"/>
    </source>
</evidence>
<feature type="domain" description="Peptidoglycan binding-like" evidence="1">
    <location>
        <begin position="21"/>
        <end position="72"/>
    </location>
</feature>
<dbReference type="InterPro" id="IPR036365">
    <property type="entry name" value="PGBD-like_sf"/>
</dbReference>
<proteinExistence type="predicted"/>
<dbReference type="SUPFAM" id="SSF55166">
    <property type="entry name" value="Hedgehog/DD-peptidase"/>
    <property type="match status" value="1"/>
</dbReference>
<evidence type="ECO:0000313" key="2">
    <source>
        <dbReference type="EMBL" id="PLU03754.1"/>
    </source>
</evidence>
<gene>
    <name evidence="2" type="ORF">BMJ33_12665</name>
</gene>
<dbReference type="InterPro" id="IPR009045">
    <property type="entry name" value="Zn_M74/Hedgehog-like"/>
</dbReference>
<comment type="caution">
    <text evidence="2">The sequence shown here is derived from an EMBL/GenBank/DDBJ whole genome shotgun (WGS) entry which is preliminary data.</text>
</comment>
<dbReference type="Proteomes" id="UP001190825">
    <property type="component" value="Unassembled WGS sequence"/>
</dbReference>
<name>A0ABX4TLF1_9HYPH</name>
<organism evidence="2 3">
    <name type="scientific">Sinorhizobium medicae</name>
    <dbReference type="NCBI Taxonomy" id="110321"/>
    <lineage>
        <taxon>Bacteria</taxon>
        <taxon>Pseudomonadati</taxon>
        <taxon>Pseudomonadota</taxon>
        <taxon>Alphaproteobacteria</taxon>
        <taxon>Hyphomicrobiales</taxon>
        <taxon>Rhizobiaceae</taxon>
        <taxon>Sinorhizobium/Ensifer group</taxon>
        <taxon>Sinorhizobium</taxon>
    </lineage>
</organism>
<reference evidence="2 3" key="1">
    <citation type="journal article" date="2018" name="FEMS Microbiol. Ecol.">
        <title>Co-invading symbiotic mutualists of Medicago polymorpha retain high ancestral diversity and contain diverse accessory genomes.</title>
        <authorList>
            <person name="Porter S.S."/>
            <person name="Faber-Hammond J.J."/>
            <person name="Friesen M.L."/>
        </authorList>
    </citation>
    <scope>NUCLEOTIDE SEQUENCE [LARGE SCALE GENOMIC DNA]</scope>
    <source>
        <strain evidence="2 3">Str16</strain>
    </source>
</reference>
<dbReference type="EMBL" id="NBUC01000067">
    <property type="protein sequence ID" value="PLU03754.1"/>
    <property type="molecule type" value="Genomic_DNA"/>
</dbReference>
<dbReference type="InterPro" id="IPR036366">
    <property type="entry name" value="PGBDSf"/>
</dbReference>
<evidence type="ECO:0000313" key="3">
    <source>
        <dbReference type="Proteomes" id="UP001190825"/>
    </source>
</evidence>
<accession>A0ABX4TLF1</accession>
<protein>
    <recommendedName>
        <fullName evidence="1">Peptidoglycan binding-like domain-containing protein</fullName>
    </recommendedName>
</protein>
<sequence>MPCGRPPPASEPKDIAMSFEQWLQSRLTAHLWPVGAIDGEIGPVTVAALKGFQKTKVLKVTGVADEATIAALRLPASAVPTPLPERDEEPAKEVFQSSKTVWPRQSQCMSFYGPVGQNQTAIEIPFDMFLAWDNGTRVRKMTLHQKVAPSALKVLHRVPAIYSASERKALGLDLFGGSLNVRRMRGGSSYSMHSWGIAIDFDPERNGLYTKKPDARLSHPDAVPFWVAWESEGWLSLGRARDMDWMHVQAARL</sequence>
<dbReference type="Gene3D" id="1.10.101.10">
    <property type="entry name" value="PGBD-like superfamily/PGBD"/>
    <property type="match status" value="1"/>
</dbReference>
<dbReference type="SUPFAM" id="SSF47090">
    <property type="entry name" value="PGBD-like"/>
    <property type="match status" value="1"/>
</dbReference>
<dbReference type="Pfam" id="PF01471">
    <property type="entry name" value="PG_binding_1"/>
    <property type="match status" value="1"/>
</dbReference>